<dbReference type="EMBL" id="KI963945">
    <property type="protein sequence ID" value="EUC48036.1"/>
    <property type="molecule type" value="Genomic_DNA"/>
</dbReference>
<dbReference type="HOGENOM" id="CLU_1408512_0_0_1"/>
<evidence type="ECO:0000313" key="3">
    <source>
        <dbReference type="EMBL" id="EUC48036.1"/>
    </source>
</evidence>
<dbReference type="KEGG" id="bor:COCMIDRAFT_24090"/>
<keyword evidence="1" id="KW-0175">Coiled coil</keyword>
<evidence type="ECO:0000256" key="2">
    <source>
        <dbReference type="SAM" id="Phobius"/>
    </source>
</evidence>
<feature type="coiled-coil region" evidence="1">
    <location>
        <begin position="140"/>
        <end position="184"/>
    </location>
</feature>
<dbReference type="GeneID" id="19120540"/>
<dbReference type="Proteomes" id="UP000054032">
    <property type="component" value="Unassembled WGS sequence"/>
</dbReference>
<organism evidence="3 4">
    <name type="scientific">Bipolaris oryzae ATCC 44560</name>
    <dbReference type="NCBI Taxonomy" id="930090"/>
    <lineage>
        <taxon>Eukaryota</taxon>
        <taxon>Fungi</taxon>
        <taxon>Dikarya</taxon>
        <taxon>Ascomycota</taxon>
        <taxon>Pezizomycotina</taxon>
        <taxon>Dothideomycetes</taxon>
        <taxon>Pleosporomycetidae</taxon>
        <taxon>Pleosporales</taxon>
        <taxon>Pleosporineae</taxon>
        <taxon>Pleosporaceae</taxon>
        <taxon>Bipolaris</taxon>
    </lineage>
</organism>
<proteinExistence type="predicted"/>
<accession>W6ZW40</accession>
<keyword evidence="2" id="KW-0472">Membrane</keyword>
<keyword evidence="2" id="KW-0812">Transmembrane</keyword>
<evidence type="ECO:0000256" key="1">
    <source>
        <dbReference type="SAM" id="Coils"/>
    </source>
</evidence>
<evidence type="ECO:0000313" key="4">
    <source>
        <dbReference type="Proteomes" id="UP000054032"/>
    </source>
</evidence>
<feature type="transmembrane region" description="Helical" evidence="2">
    <location>
        <begin position="83"/>
        <end position="101"/>
    </location>
</feature>
<sequence length="193" mass="22702">MAANYAFMAYDPEAADVILDLLRVINTTIVDNHVEVTNMFRNYTEVTNMLRNMVSQGVRSTHIPDPLVRYSPEDIKFWNSVKLYMFIGWMSFLGVFFIALFSTKIAEDFRQSQGEFSRAIRLMKHDKQVKQHEADIKEFSQCEECAAKKLAREEQRAENERQLLEHLDERSRELLTLIEESQKRDTERAKKTE</sequence>
<protein>
    <submittedName>
        <fullName evidence="3">Uncharacterized protein</fullName>
    </submittedName>
</protein>
<reference evidence="3 4" key="1">
    <citation type="journal article" date="2013" name="PLoS Genet.">
        <title>Comparative genome structure, secondary metabolite, and effector coding capacity across Cochliobolus pathogens.</title>
        <authorList>
            <person name="Condon B.J."/>
            <person name="Leng Y."/>
            <person name="Wu D."/>
            <person name="Bushley K.E."/>
            <person name="Ohm R.A."/>
            <person name="Otillar R."/>
            <person name="Martin J."/>
            <person name="Schackwitz W."/>
            <person name="Grimwood J."/>
            <person name="MohdZainudin N."/>
            <person name="Xue C."/>
            <person name="Wang R."/>
            <person name="Manning V.A."/>
            <person name="Dhillon B."/>
            <person name="Tu Z.J."/>
            <person name="Steffenson B.J."/>
            <person name="Salamov A."/>
            <person name="Sun H."/>
            <person name="Lowry S."/>
            <person name="LaButti K."/>
            <person name="Han J."/>
            <person name="Copeland A."/>
            <person name="Lindquist E."/>
            <person name="Barry K."/>
            <person name="Schmutz J."/>
            <person name="Baker S.E."/>
            <person name="Ciuffetti L.M."/>
            <person name="Grigoriev I.V."/>
            <person name="Zhong S."/>
            <person name="Turgeon B.G."/>
        </authorList>
    </citation>
    <scope>NUCLEOTIDE SEQUENCE [LARGE SCALE GENOMIC DNA]</scope>
    <source>
        <strain evidence="3 4">ATCC 44560</strain>
    </source>
</reference>
<dbReference type="RefSeq" id="XP_007685394.1">
    <property type="nucleotide sequence ID" value="XM_007687204.1"/>
</dbReference>
<name>W6ZW40_COCMI</name>
<keyword evidence="2" id="KW-1133">Transmembrane helix</keyword>
<gene>
    <name evidence="3" type="ORF">COCMIDRAFT_24090</name>
</gene>
<keyword evidence="4" id="KW-1185">Reference proteome</keyword>
<dbReference type="AlphaFoldDB" id="W6ZW40"/>